<evidence type="ECO:0000256" key="1">
    <source>
        <dbReference type="ARBA" id="ARBA00006781"/>
    </source>
</evidence>
<dbReference type="PIRSF" id="PIRSF028983">
    <property type="entry name" value="BCP1"/>
    <property type="match status" value="1"/>
</dbReference>
<evidence type="ECO:0000256" key="2">
    <source>
        <dbReference type="PIRNR" id="PIRNR028983"/>
    </source>
</evidence>
<dbReference type="InterPro" id="IPR025602">
    <property type="entry name" value="BCP1_family"/>
</dbReference>
<accession>A0A1C7MNY9</accession>
<comment type="subcellular location">
    <subcellularLocation>
        <location evidence="2">Nucleus</location>
    </subcellularLocation>
</comment>
<comment type="similarity">
    <text evidence="1 2">Belongs to the BCP1 family.</text>
</comment>
<dbReference type="PANTHER" id="PTHR13261:SF0">
    <property type="entry name" value="BRCA2 AND CDKN1A-INTERACTING PROTEIN"/>
    <property type="match status" value="1"/>
</dbReference>
<keyword evidence="2" id="KW-0653">Protein transport</keyword>
<organism evidence="3 4">
    <name type="scientific">Grifola frondosa</name>
    <name type="common">Maitake</name>
    <name type="synonym">Polyporus frondosus</name>
    <dbReference type="NCBI Taxonomy" id="5627"/>
    <lineage>
        <taxon>Eukaryota</taxon>
        <taxon>Fungi</taxon>
        <taxon>Dikarya</taxon>
        <taxon>Basidiomycota</taxon>
        <taxon>Agaricomycotina</taxon>
        <taxon>Agaricomycetes</taxon>
        <taxon>Polyporales</taxon>
        <taxon>Grifolaceae</taxon>
        <taxon>Grifola</taxon>
    </lineage>
</organism>
<dbReference type="OMA" id="VKFYRKE"/>
<reference evidence="3 4" key="1">
    <citation type="submission" date="2016-03" db="EMBL/GenBank/DDBJ databases">
        <title>Whole genome sequencing of Grifola frondosa 9006-11.</title>
        <authorList>
            <person name="Min B."/>
            <person name="Park H."/>
            <person name="Kim J.-G."/>
            <person name="Cho H."/>
            <person name="Oh Y.-L."/>
            <person name="Kong W.-S."/>
            <person name="Choi I.-G."/>
        </authorList>
    </citation>
    <scope>NUCLEOTIDE SEQUENCE [LARGE SCALE GENOMIC DNA]</scope>
    <source>
        <strain evidence="3 4">9006-11</strain>
    </source>
</reference>
<name>A0A1C7MNY9_GRIFR</name>
<protein>
    <recommendedName>
        <fullName evidence="2">Protein BCP1</fullName>
    </recommendedName>
</protein>
<dbReference type="AlphaFoldDB" id="A0A1C7MNY9"/>
<proteinExistence type="inferred from homology"/>
<evidence type="ECO:0000313" key="4">
    <source>
        <dbReference type="Proteomes" id="UP000092993"/>
    </source>
</evidence>
<dbReference type="STRING" id="5627.A0A1C7MNY9"/>
<dbReference type="EMBL" id="LUGG01000001">
    <property type="protein sequence ID" value="OBZ78572.1"/>
    <property type="molecule type" value="Genomic_DNA"/>
</dbReference>
<dbReference type="GO" id="GO:0005634">
    <property type="term" value="C:nucleus"/>
    <property type="evidence" value="ECO:0007669"/>
    <property type="project" value="UniProtKB-SubCell"/>
</dbReference>
<dbReference type="Pfam" id="PF13862">
    <property type="entry name" value="BCCIP"/>
    <property type="match status" value="1"/>
</dbReference>
<keyword evidence="2" id="KW-0813">Transport</keyword>
<keyword evidence="2" id="KW-0539">Nucleus</keyword>
<comment type="function">
    <text evidence="2">Involved in nuclear export, actin cytoskeleton organization and vesicular transport.</text>
</comment>
<keyword evidence="4" id="KW-1185">Reference proteome</keyword>
<dbReference type="OrthoDB" id="27543at2759"/>
<sequence>MAKRKQNAECSGSDDDGDETRSLVDVDFEFFDPNPDIDYLALKRLLTQLFQADAQLLHLEDLADLILSQPLVGTTVKCDGRESDPYAFLTVLNLHVHQNHPSIKALIAYALEKSSPDTSLHTTLQGLLGPHGLTSENHVGFIFSERLINMPVQIVPHMYRMLTDEIQWALDDKEPYNFSHFLVISRVYKLSAEEAAELQAATPRTKRQKQVLVSASSGGGVFPFHPEDDCIRKFASHAIDYTFSHAQPREEEAFGLDTGGRMMLIPAARLRELAAALADTFPQPS</sequence>
<comment type="caution">
    <text evidence="3">The sequence shown here is derived from an EMBL/GenBank/DDBJ whole genome shotgun (WGS) entry which is preliminary data.</text>
</comment>
<dbReference type="GO" id="GO:0015031">
    <property type="term" value="P:protein transport"/>
    <property type="evidence" value="ECO:0007669"/>
    <property type="project" value="UniProtKB-KW"/>
</dbReference>
<dbReference type="Proteomes" id="UP000092993">
    <property type="component" value="Unassembled WGS sequence"/>
</dbReference>
<gene>
    <name evidence="3" type="primary">bcp1</name>
    <name evidence="3" type="ORF">A0H81_00211</name>
</gene>
<dbReference type="PANTHER" id="PTHR13261">
    <property type="entry name" value="BRCA2 AND CDKN1A INTERACTING PROTEIN"/>
    <property type="match status" value="1"/>
</dbReference>
<evidence type="ECO:0000313" key="3">
    <source>
        <dbReference type="EMBL" id="OBZ78572.1"/>
    </source>
</evidence>